<proteinExistence type="predicted"/>
<comment type="caution">
    <text evidence="2">The sequence shown here is derived from an EMBL/GenBank/DDBJ whole genome shotgun (WGS) entry which is preliminary data.</text>
</comment>
<reference evidence="2" key="1">
    <citation type="journal article" date="2023" name="Science">
        <title>Genome structures resolve the early diversification of teleost fishes.</title>
        <authorList>
            <person name="Parey E."/>
            <person name="Louis A."/>
            <person name="Montfort J."/>
            <person name="Bouchez O."/>
            <person name="Roques C."/>
            <person name="Iampietro C."/>
            <person name="Lluch J."/>
            <person name="Castinel A."/>
            <person name="Donnadieu C."/>
            <person name="Desvignes T."/>
            <person name="Floi Bucao C."/>
            <person name="Jouanno E."/>
            <person name="Wen M."/>
            <person name="Mejri S."/>
            <person name="Dirks R."/>
            <person name="Jansen H."/>
            <person name="Henkel C."/>
            <person name="Chen W.J."/>
            <person name="Zahm M."/>
            <person name="Cabau C."/>
            <person name="Klopp C."/>
            <person name="Thompson A.W."/>
            <person name="Robinson-Rechavi M."/>
            <person name="Braasch I."/>
            <person name="Lecointre G."/>
            <person name="Bobe J."/>
            <person name="Postlethwait J.H."/>
            <person name="Berthelot C."/>
            <person name="Roest Crollius H."/>
            <person name="Guiguen Y."/>
        </authorList>
    </citation>
    <scope>NUCLEOTIDE SEQUENCE</scope>
    <source>
        <strain evidence="2">NC1722</strain>
    </source>
</reference>
<dbReference type="EMBL" id="JAINUG010000206">
    <property type="protein sequence ID" value="KAJ8387723.1"/>
    <property type="molecule type" value="Genomic_DNA"/>
</dbReference>
<name>A0AAD7RPE2_9TELE</name>
<evidence type="ECO:0000313" key="3">
    <source>
        <dbReference type="Proteomes" id="UP001221898"/>
    </source>
</evidence>
<protein>
    <submittedName>
        <fullName evidence="2">Uncharacterized protein</fullName>
    </submittedName>
</protein>
<keyword evidence="3" id="KW-1185">Reference proteome</keyword>
<dbReference type="Proteomes" id="UP001221898">
    <property type="component" value="Unassembled WGS sequence"/>
</dbReference>
<evidence type="ECO:0000256" key="1">
    <source>
        <dbReference type="SAM" id="MobiDB-lite"/>
    </source>
</evidence>
<evidence type="ECO:0000313" key="2">
    <source>
        <dbReference type="EMBL" id="KAJ8387723.1"/>
    </source>
</evidence>
<feature type="region of interest" description="Disordered" evidence="1">
    <location>
        <begin position="59"/>
        <end position="87"/>
    </location>
</feature>
<dbReference type="AlphaFoldDB" id="A0AAD7RPE2"/>
<sequence>MEAALFTIRNPCQTPLRARAWVAVPHSVGTRPHERAEPAGRSCSQRPHACVRIPCSLSPGRGSTSPLPAGQKHVPRRGTFHRRDSSLQTPWGRFYPSSYFSLAALGSDDRPDPH</sequence>
<gene>
    <name evidence="2" type="ORF">AAFF_G00150240</name>
</gene>
<organism evidence="2 3">
    <name type="scientific">Aldrovandia affinis</name>
    <dbReference type="NCBI Taxonomy" id="143900"/>
    <lineage>
        <taxon>Eukaryota</taxon>
        <taxon>Metazoa</taxon>
        <taxon>Chordata</taxon>
        <taxon>Craniata</taxon>
        <taxon>Vertebrata</taxon>
        <taxon>Euteleostomi</taxon>
        <taxon>Actinopterygii</taxon>
        <taxon>Neopterygii</taxon>
        <taxon>Teleostei</taxon>
        <taxon>Notacanthiformes</taxon>
        <taxon>Halosauridae</taxon>
        <taxon>Aldrovandia</taxon>
    </lineage>
</organism>
<accession>A0AAD7RPE2</accession>